<organism evidence="1 2">
    <name type="scientific">Azomonas agilis</name>
    <dbReference type="NCBI Taxonomy" id="116849"/>
    <lineage>
        <taxon>Bacteria</taxon>
        <taxon>Pseudomonadati</taxon>
        <taxon>Pseudomonadota</taxon>
        <taxon>Gammaproteobacteria</taxon>
        <taxon>Pseudomonadales</taxon>
        <taxon>Pseudomonadaceae</taxon>
        <taxon>Azomonas</taxon>
    </lineage>
</organism>
<dbReference type="OrthoDB" id="9153376at2"/>
<protein>
    <submittedName>
        <fullName evidence="1">Uncharacterized protein</fullName>
    </submittedName>
</protein>
<evidence type="ECO:0000313" key="2">
    <source>
        <dbReference type="Proteomes" id="UP000319627"/>
    </source>
</evidence>
<evidence type="ECO:0000313" key="1">
    <source>
        <dbReference type="EMBL" id="TWH71504.1"/>
    </source>
</evidence>
<keyword evidence="2" id="KW-1185">Reference proteome</keyword>
<gene>
    <name evidence="1" type="ORF">LX59_01792</name>
</gene>
<dbReference type="AlphaFoldDB" id="A0A562ILM8"/>
<reference evidence="1 2" key="1">
    <citation type="submission" date="2019-07" db="EMBL/GenBank/DDBJ databases">
        <title>Genomic Encyclopedia of Type Strains, Phase I: the one thousand microbial genomes (KMG-I) project.</title>
        <authorList>
            <person name="Kyrpides N."/>
        </authorList>
    </citation>
    <scope>NUCLEOTIDE SEQUENCE [LARGE SCALE GENOMIC DNA]</scope>
    <source>
        <strain evidence="1 2">DSM 375</strain>
    </source>
</reference>
<sequence>MHIPSSHVFEALSEKGVDQLHHANSVATACQFLRSRALLSRGTVERLGITQTPQESDDIDRRYSIWFDVFMDSVDIHHHARRANVYGPVLFVFDIGLIDRTGTGRLWVTKLNPTKWAGKSEKQRWFQDKDDLEENFVLGQFDQMVLARHSGGELPFKGHLRKIILDDPRHEDDEGIDTYSMAVGALRLAMQDVGLDIPIERRTCRQGCVCRRYWTENDDRTLKMFSPKI</sequence>
<accession>A0A562ILM8</accession>
<comment type="caution">
    <text evidence="1">The sequence shown here is derived from an EMBL/GenBank/DDBJ whole genome shotgun (WGS) entry which is preliminary data.</text>
</comment>
<dbReference type="Proteomes" id="UP000319627">
    <property type="component" value="Unassembled WGS sequence"/>
</dbReference>
<dbReference type="EMBL" id="VLKG01000005">
    <property type="protein sequence ID" value="TWH71504.1"/>
    <property type="molecule type" value="Genomic_DNA"/>
</dbReference>
<dbReference type="RefSeq" id="WP_144571484.1">
    <property type="nucleotide sequence ID" value="NZ_VLKG01000005.1"/>
</dbReference>
<proteinExistence type="predicted"/>
<name>A0A562ILM8_9GAMM</name>